<sequence>MGLSRTLGGIYRRGTFELKKWKYDDVATTTKQIDSAQLLGAVNTNHENKTNKVHDSDLPVGQRYSKNFKLSSYFGILCILLLSCICYFRILDGADSSQCRPIYMYPSYARIDGFDTRFNTLAKKYHLYLYREQGLDTEPLADQEIQLDGIPVLFIPGNAGSFKQSRSIASECANIFFKSRDDIEHANTRNLDFFTADFNEDFTAFHGRTMLDQAEYLNDAIRYILALYQESASYKNSDMPLPQSVLIVAHSMGGIVARLMPTLENHIAGSVNSILSLSTPHAASPVTFDGDILKIYKKINDYWRTQLDDESSFFSQNMSLVSVTGGISDDVLPADYAAVHDLLPQTNGFTTFTTTVPQVWTPIDHLAIVWCKQLRTIIAKLLLEMVDLRTHSKTRPLNERIQLSKNFLLSGFESYFIEDSPIRNPKTMAMNIDTTFSSGTTELQANQTLTLKKNTLTEEHKFYKVVLPKNKNHPYSFSLITSLDSVKVLFCFTNPRTSTLSSIRCVDGNNNMRIVPNSSEETKYPADSSIGESMRHFKLLTVGGQDLESYDFIIIEKPDEGAFQTDDDFVEASLAANEEVIVDKVSPLHLFFKGRTIRLYSDNTLLTKDLQFTNLWDSLFSYRLRIKGQTGKNSAFQPFIRQWINEPFETKWHLNILHNNKVDINFHNVAPFIPVNISAPKPLHLSTTLPHDTKIEITLNINWSLTMKMLFIRYRLAIASFPTSILALIIACQFYTYYKSSKFVSFPSMLSHTLEKYGISLLFIYMSLSPLVNLECIQRLLYFFDPIKLNKPFLLENKRMLTNFYFLGIRSWLMSWIGPLFATMAVGALYAICKIIDLLTILARNFVSGRSVKRSTTRVFIDRYRILSCCLLAAGVVFYIPYQLAYVICVVIQLGTCLRVMLGTEDKNLLNYNVSLLLLMLFTMAIEIPTIIVFLHNVSIGWEATFNSHHNSMSILPIVMLVSSNSNFNMPHFGKSSIDWHAISALLGYMSIFSLIYGIRNLYWIHYILNIVFCWLFYGSIMNYVNAI</sequence>
<evidence type="ECO:0000256" key="2">
    <source>
        <dbReference type="ARBA" id="ARBA00006931"/>
    </source>
</evidence>
<dbReference type="FunCoup" id="H2ASI6">
    <property type="interactions" value="64"/>
</dbReference>
<evidence type="ECO:0000256" key="8">
    <source>
        <dbReference type="ARBA" id="ARBA00022989"/>
    </source>
</evidence>
<dbReference type="Proteomes" id="UP000005220">
    <property type="component" value="Chromosome 3"/>
</dbReference>
<feature type="transmembrane region" description="Helical" evidence="10">
    <location>
        <begin position="980"/>
        <end position="999"/>
    </location>
</feature>
<dbReference type="GO" id="GO:0016050">
    <property type="term" value="P:vesicle organization"/>
    <property type="evidence" value="ECO:0007669"/>
    <property type="project" value="EnsemblFungi"/>
</dbReference>
<dbReference type="GO" id="GO:0005789">
    <property type="term" value="C:endoplasmic reticulum membrane"/>
    <property type="evidence" value="ECO:0007669"/>
    <property type="project" value="UniProtKB-SubCell"/>
</dbReference>
<keyword evidence="6 10" id="KW-0256">Endoplasmic reticulum</keyword>
<evidence type="ECO:0000256" key="1">
    <source>
        <dbReference type="ARBA" id="ARBA00004477"/>
    </source>
</evidence>
<feature type="transmembrane region" description="Helical" evidence="10">
    <location>
        <begin position="884"/>
        <end position="902"/>
    </location>
</feature>
<dbReference type="EMBL" id="HE650823">
    <property type="protein sequence ID" value="CCF57336.1"/>
    <property type="molecule type" value="Genomic_DNA"/>
</dbReference>
<feature type="domain" description="GPI inositol-deacylase PGAP1-like alpha/beta" evidence="11">
    <location>
        <begin position="146"/>
        <end position="385"/>
    </location>
</feature>
<comment type="similarity">
    <text evidence="2 10">Belongs to the GPI inositol-deacylase family.</text>
</comment>
<feature type="transmembrane region" description="Helical" evidence="10">
    <location>
        <begin position="828"/>
        <end position="847"/>
    </location>
</feature>
<dbReference type="PANTHER" id="PTHR15495">
    <property type="entry name" value="NEGATIVE REGULATOR OF VESICLE FORMATION-RELATED"/>
    <property type="match status" value="1"/>
</dbReference>
<protein>
    <recommendedName>
        <fullName evidence="10">GPI inositol-deacylase</fullName>
        <ecNumber evidence="10">3.1.-.-</ecNumber>
    </recommendedName>
</protein>
<feature type="transmembrane region" description="Helical" evidence="10">
    <location>
        <begin position="716"/>
        <end position="738"/>
    </location>
</feature>
<dbReference type="GeneID" id="13885255"/>
<evidence type="ECO:0000259" key="12">
    <source>
        <dbReference type="Pfam" id="PF25140"/>
    </source>
</evidence>
<dbReference type="Gene3D" id="3.40.50.1820">
    <property type="entry name" value="alpha/beta hydrolase"/>
    <property type="match status" value="1"/>
</dbReference>
<dbReference type="FunFam" id="3.40.50.1820:FF:000056">
    <property type="entry name" value="GPI inositol-deacylase"/>
    <property type="match status" value="1"/>
</dbReference>
<dbReference type="KEGG" id="kaf:KAFR_0C03440"/>
<keyword evidence="5 10" id="KW-0378">Hydrolase</keyword>
<feature type="transmembrane region" description="Helical" evidence="10">
    <location>
        <begin position="70"/>
        <end position="90"/>
    </location>
</feature>
<dbReference type="AlphaFoldDB" id="H2ASI6"/>
<keyword evidence="7 10" id="KW-0653">Protein transport</keyword>
<feature type="transmembrane region" description="Helical" evidence="10">
    <location>
        <begin position="758"/>
        <end position="782"/>
    </location>
</feature>
<evidence type="ECO:0000259" key="11">
    <source>
        <dbReference type="Pfam" id="PF07819"/>
    </source>
</evidence>
<feature type="transmembrane region" description="Helical" evidence="10">
    <location>
        <begin position="859"/>
        <end position="878"/>
    </location>
</feature>
<dbReference type="RefSeq" id="XP_003956471.1">
    <property type="nucleotide sequence ID" value="XM_003956422.1"/>
</dbReference>
<evidence type="ECO:0000313" key="13">
    <source>
        <dbReference type="EMBL" id="CCF57336.1"/>
    </source>
</evidence>
<dbReference type="GO" id="GO:0036503">
    <property type="term" value="P:ERAD pathway"/>
    <property type="evidence" value="ECO:0007669"/>
    <property type="project" value="EnsemblFungi"/>
</dbReference>
<dbReference type="SUPFAM" id="SSF53474">
    <property type="entry name" value="alpha/beta-Hydrolases"/>
    <property type="match status" value="1"/>
</dbReference>
<gene>
    <name evidence="13" type="primary">KAFR0C03440</name>
    <name evidence="13" type="ORF">KAFR_0C03440</name>
</gene>
<evidence type="ECO:0000256" key="10">
    <source>
        <dbReference type="RuleBase" id="RU365011"/>
    </source>
</evidence>
<evidence type="ECO:0000256" key="4">
    <source>
        <dbReference type="ARBA" id="ARBA00022692"/>
    </source>
</evidence>
<comment type="function">
    <text evidence="10">Involved in inositol deacylation of GPI-anchored proteins which plays important roles in the quality control and ER-associated degradation of GPI-anchored proteins.</text>
</comment>
<evidence type="ECO:0000256" key="6">
    <source>
        <dbReference type="ARBA" id="ARBA00022824"/>
    </source>
</evidence>
<dbReference type="eggNOG" id="KOG3724">
    <property type="taxonomic scope" value="Eukaryota"/>
</dbReference>
<dbReference type="GO" id="GO:0050185">
    <property type="term" value="F:phosphatidylinositol deacylase activity"/>
    <property type="evidence" value="ECO:0007669"/>
    <property type="project" value="EnsemblFungi"/>
</dbReference>
<dbReference type="GO" id="GO:0006621">
    <property type="term" value="P:protein retention in ER lumen"/>
    <property type="evidence" value="ECO:0007669"/>
    <property type="project" value="EnsemblFungi"/>
</dbReference>
<dbReference type="InterPro" id="IPR056824">
    <property type="entry name" value="PGAP1_TMD"/>
</dbReference>
<dbReference type="InterPro" id="IPR029058">
    <property type="entry name" value="AB_hydrolase_fold"/>
</dbReference>
<comment type="subcellular location">
    <subcellularLocation>
        <location evidence="1">Endoplasmic reticulum membrane</location>
        <topology evidence="1">Multi-pass membrane protein</topology>
    </subcellularLocation>
</comment>
<dbReference type="Pfam" id="PF25141">
    <property type="entry name" value="PGAP1_2nd"/>
    <property type="match status" value="1"/>
</dbReference>
<dbReference type="EC" id="3.1.-.-" evidence="10"/>
<keyword evidence="3 10" id="KW-0813">Transport</keyword>
<organism evidence="13 14">
    <name type="scientific">Kazachstania africana (strain ATCC 22294 / BCRC 22015 / CBS 2517 / CECT 1963 / NBRC 1671 / NRRL Y-8276)</name>
    <name type="common">Yeast</name>
    <name type="synonym">Kluyveromyces africanus</name>
    <dbReference type="NCBI Taxonomy" id="1071382"/>
    <lineage>
        <taxon>Eukaryota</taxon>
        <taxon>Fungi</taxon>
        <taxon>Dikarya</taxon>
        <taxon>Ascomycota</taxon>
        <taxon>Saccharomycotina</taxon>
        <taxon>Saccharomycetes</taxon>
        <taxon>Saccharomycetales</taxon>
        <taxon>Saccharomycetaceae</taxon>
        <taxon>Kazachstania</taxon>
    </lineage>
</organism>
<dbReference type="PANTHER" id="PTHR15495:SF7">
    <property type="entry name" value="GPI INOSITOL-DEACYLASE"/>
    <property type="match status" value="1"/>
</dbReference>
<evidence type="ECO:0000256" key="3">
    <source>
        <dbReference type="ARBA" id="ARBA00022448"/>
    </source>
</evidence>
<dbReference type="GO" id="GO:0034368">
    <property type="term" value="P:protein-lipid complex remodeling"/>
    <property type="evidence" value="ECO:0007669"/>
    <property type="project" value="EnsemblFungi"/>
</dbReference>
<keyword evidence="14" id="KW-1185">Reference proteome</keyword>
<dbReference type="STRING" id="1071382.H2ASI6"/>
<keyword evidence="9 10" id="KW-0472">Membrane</keyword>
<accession>H2ASI6</accession>
<keyword evidence="8 10" id="KW-1133">Transmembrane helix</keyword>
<dbReference type="GO" id="GO:0006505">
    <property type="term" value="P:GPI anchor metabolic process"/>
    <property type="evidence" value="ECO:0007669"/>
    <property type="project" value="EnsemblFungi"/>
</dbReference>
<dbReference type="GO" id="GO:0006888">
    <property type="term" value="P:endoplasmic reticulum to Golgi vesicle-mediated transport"/>
    <property type="evidence" value="ECO:0007669"/>
    <property type="project" value="EnsemblFungi"/>
</dbReference>
<dbReference type="InParanoid" id="H2ASI6"/>
<dbReference type="Pfam" id="PF07819">
    <property type="entry name" value="PGAP1"/>
    <property type="match status" value="1"/>
</dbReference>
<feature type="transmembrane region" description="Helical" evidence="10">
    <location>
        <begin position="914"/>
        <end position="936"/>
    </location>
</feature>
<evidence type="ECO:0000256" key="5">
    <source>
        <dbReference type="ARBA" id="ARBA00022801"/>
    </source>
</evidence>
<evidence type="ECO:0000313" key="14">
    <source>
        <dbReference type="Proteomes" id="UP000005220"/>
    </source>
</evidence>
<evidence type="ECO:0000256" key="7">
    <source>
        <dbReference type="ARBA" id="ARBA00022927"/>
    </source>
</evidence>
<dbReference type="Pfam" id="PF25140">
    <property type="entry name" value="PGAP1_TMD"/>
    <property type="match status" value="1"/>
</dbReference>
<dbReference type="OrthoDB" id="348976at2759"/>
<reference evidence="13 14" key="1">
    <citation type="journal article" date="2011" name="Proc. Natl. Acad. Sci. U.S.A.">
        <title>Evolutionary erosion of yeast sex chromosomes by mating-type switching accidents.</title>
        <authorList>
            <person name="Gordon J.L."/>
            <person name="Armisen D."/>
            <person name="Proux-Wera E."/>
            <person name="Oheigeartaigh S.S."/>
            <person name="Byrne K.P."/>
            <person name="Wolfe K.H."/>
        </authorList>
    </citation>
    <scope>NUCLEOTIDE SEQUENCE [LARGE SCALE GENOMIC DNA]</scope>
    <source>
        <strain evidence="14">ATCC 22294 / BCRC 22015 / CBS 2517 / CECT 1963 / NBRC 1671 / NRRL Y-8276</strain>
    </source>
</reference>
<dbReference type="InterPro" id="IPR012908">
    <property type="entry name" value="PGAP1-ab_dom-like"/>
</dbReference>
<dbReference type="InterPro" id="IPR039529">
    <property type="entry name" value="PGAP1/BST1"/>
</dbReference>
<feature type="domain" description="GPI inositol-deacylase transmembrane" evidence="12">
    <location>
        <begin position="717"/>
        <end position="1018"/>
    </location>
</feature>
<dbReference type="HOGENOM" id="CLU_006103_0_0_1"/>
<proteinExistence type="inferred from homology"/>
<name>H2ASI6_KAZAF</name>
<feature type="transmembrane region" description="Helical" evidence="10">
    <location>
        <begin position="1005"/>
        <end position="1025"/>
    </location>
</feature>
<evidence type="ECO:0000256" key="9">
    <source>
        <dbReference type="ARBA" id="ARBA00023136"/>
    </source>
</evidence>
<dbReference type="GO" id="GO:0015031">
    <property type="term" value="P:protein transport"/>
    <property type="evidence" value="ECO:0007669"/>
    <property type="project" value="UniProtKB-KW"/>
</dbReference>
<keyword evidence="4 10" id="KW-0812">Transmembrane</keyword>